<feature type="coiled-coil region" evidence="1">
    <location>
        <begin position="131"/>
        <end position="165"/>
    </location>
</feature>
<dbReference type="STRING" id="203122.Sde_2182"/>
<accession>Q21IN7</accession>
<protein>
    <submittedName>
        <fullName evidence="3">Uncharacterized protein</fullName>
    </submittedName>
</protein>
<gene>
    <name evidence="3" type="ordered locus">Sde_2182</name>
</gene>
<dbReference type="eggNOG" id="COG1196">
    <property type="taxonomic scope" value="Bacteria"/>
</dbReference>
<keyword evidence="2" id="KW-1133">Transmembrane helix</keyword>
<organism evidence="3 4">
    <name type="scientific">Saccharophagus degradans (strain 2-40 / ATCC 43961 / DSM 17024)</name>
    <dbReference type="NCBI Taxonomy" id="203122"/>
    <lineage>
        <taxon>Bacteria</taxon>
        <taxon>Pseudomonadati</taxon>
        <taxon>Pseudomonadota</taxon>
        <taxon>Gammaproteobacteria</taxon>
        <taxon>Cellvibrionales</taxon>
        <taxon>Cellvibrionaceae</taxon>
        <taxon>Saccharophagus</taxon>
    </lineage>
</organism>
<evidence type="ECO:0000313" key="4">
    <source>
        <dbReference type="Proteomes" id="UP000001947"/>
    </source>
</evidence>
<sequence>MNMDIETYMYTVSALFVVSALLNFIVLFAYNRLEVKSKQFKKTKQEINIDSITTYFEEQFKQTKGLLTDKRYQKLPENILRGANFNHIVALRSAYLRLERKAIPNGISSWEYNIFIIEKLATVLKIYMPSLFENKKLISALERQVETLKNKLKNTLSELDTYANNPVQHILEFEKLTKNNKLTQEEIQPYIKKLERIIHTFSDPEARKAESDKSIVIEKSKNIDEAYNNLSSNFDKQTKEIIELGASLENLKDTDQEQLAASILDDLNSDLSKTKSSNIHLKEDMSELREKISSISSKLNPKTGGILSSARISVAKTNGDVDTSELKTLSDEIQEINAKEIDRLRNIVKDQKSSIFNMESKITTLESELDGKGELTSETQSVINQLKRTIQESEMCIQVLEQEIDQMRNQLVTMDQSKTPAPPEVSEKDLEMLNNQLDTLNKELNEKVNASNTNEAINNYVKEAITANSIEDISLLIFDCIQQAGGDPHIIISCKGKDVIVSSTGKIAPRDKVVIDNMQTNEVNESGDKKSINFKYNSIRGTIKALNPDENLSGSSKAMLEIANISNSIIEKILAIQTAKENTKKIEDCKNSIRKTAADLDKLYNSNSRKTKDIISSSLGQVEDIARTLGIPNNKIKTIKEIEDDAIATVDADKVLQLTARKQFVNIISSLDQLKG</sequence>
<keyword evidence="4" id="KW-1185">Reference proteome</keyword>
<keyword evidence="1" id="KW-0175">Coiled coil</keyword>
<keyword evidence="2" id="KW-0812">Transmembrane</keyword>
<dbReference type="AlphaFoldDB" id="Q21IN7"/>
<evidence type="ECO:0000256" key="2">
    <source>
        <dbReference type="SAM" id="Phobius"/>
    </source>
</evidence>
<reference evidence="3 4" key="1">
    <citation type="journal article" date="2008" name="PLoS Genet.">
        <title>Complete genome sequence of the complex carbohydrate-degrading marine bacterium, Saccharophagus degradans strain 2-40 T.</title>
        <authorList>
            <person name="Weiner R.M."/>
            <person name="Taylor L.E.II."/>
            <person name="Henrissat B."/>
            <person name="Hauser L."/>
            <person name="Land M."/>
            <person name="Coutinho P.M."/>
            <person name="Rancurel C."/>
            <person name="Saunders E.H."/>
            <person name="Longmire A.G."/>
            <person name="Zhang H."/>
            <person name="Bayer E.A."/>
            <person name="Gilbert H.J."/>
            <person name="Larimer F."/>
            <person name="Zhulin I.B."/>
            <person name="Ekborg N.A."/>
            <person name="Lamed R."/>
            <person name="Richardson P.M."/>
            <person name="Borovok I."/>
            <person name="Hutcheson S."/>
        </authorList>
    </citation>
    <scope>NUCLEOTIDE SEQUENCE [LARGE SCALE GENOMIC DNA]</scope>
    <source>
        <strain evidence="4">2-40 / ATCC 43961 / DSM 17024</strain>
    </source>
</reference>
<keyword evidence="2" id="KW-0472">Membrane</keyword>
<proteinExistence type="predicted"/>
<evidence type="ECO:0000313" key="3">
    <source>
        <dbReference type="EMBL" id="ABD81442.1"/>
    </source>
</evidence>
<dbReference type="Proteomes" id="UP000001947">
    <property type="component" value="Chromosome"/>
</dbReference>
<evidence type="ECO:0000256" key="1">
    <source>
        <dbReference type="SAM" id="Coils"/>
    </source>
</evidence>
<feature type="coiled-coil region" evidence="1">
    <location>
        <begin position="383"/>
        <end position="454"/>
    </location>
</feature>
<name>Q21IN7_SACD2</name>
<feature type="transmembrane region" description="Helical" evidence="2">
    <location>
        <begin position="7"/>
        <end position="30"/>
    </location>
</feature>
<dbReference type="EMBL" id="CP000282">
    <property type="protein sequence ID" value="ABD81442.1"/>
    <property type="molecule type" value="Genomic_DNA"/>
</dbReference>
<dbReference type="KEGG" id="sde:Sde_2182"/>
<dbReference type="HOGENOM" id="CLU_406454_0_0_6"/>